<proteinExistence type="predicted"/>
<evidence type="ECO:0000313" key="7">
    <source>
        <dbReference type="Proteomes" id="UP000311382"/>
    </source>
</evidence>
<feature type="domain" description="4Fe-4S Mo/W bis-MGD-type" evidence="5">
    <location>
        <begin position="60"/>
        <end position="116"/>
    </location>
</feature>
<protein>
    <submittedName>
        <fullName evidence="6">Nitrate reductase</fullName>
    </submittedName>
</protein>
<evidence type="ECO:0000256" key="4">
    <source>
        <dbReference type="ARBA" id="ARBA00023014"/>
    </source>
</evidence>
<dbReference type="SUPFAM" id="SSF50692">
    <property type="entry name" value="ADC-like"/>
    <property type="match status" value="1"/>
</dbReference>
<dbReference type="Pfam" id="PF00384">
    <property type="entry name" value="Molybdopterin"/>
    <property type="match status" value="1"/>
</dbReference>
<evidence type="ECO:0000256" key="3">
    <source>
        <dbReference type="ARBA" id="ARBA00023004"/>
    </source>
</evidence>
<evidence type="ECO:0000313" key="6">
    <source>
        <dbReference type="EMBL" id="TNY20674.1"/>
    </source>
</evidence>
<dbReference type="Gene3D" id="2.20.25.90">
    <property type="entry name" value="ADC-like domains"/>
    <property type="match status" value="1"/>
</dbReference>
<evidence type="ECO:0000256" key="1">
    <source>
        <dbReference type="ARBA" id="ARBA00022485"/>
    </source>
</evidence>
<keyword evidence="3" id="KW-0408">Iron</keyword>
<dbReference type="STRING" id="5288.A0A5C5FXF6"/>
<dbReference type="PANTHER" id="PTHR43105:SF10">
    <property type="entry name" value="NADH-QUINONE OXIDOREDUCTASE SUBUNIT G"/>
    <property type="match status" value="1"/>
</dbReference>
<dbReference type="InterPro" id="IPR050123">
    <property type="entry name" value="Prok_molybdopt-oxidoreductase"/>
</dbReference>
<dbReference type="Gene3D" id="3.40.228.10">
    <property type="entry name" value="Dimethylsulfoxide Reductase, domain 2"/>
    <property type="match status" value="1"/>
</dbReference>
<dbReference type="GO" id="GO:0016491">
    <property type="term" value="F:oxidoreductase activity"/>
    <property type="evidence" value="ECO:0007669"/>
    <property type="project" value="InterPro"/>
</dbReference>
<dbReference type="GO" id="GO:0043546">
    <property type="term" value="F:molybdopterin cofactor binding"/>
    <property type="evidence" value="ECO:0007669"/>
    <property type="project" value="InterPro"/>
</dbReference>
<dbReference type="InterPro" id="IPR006656">
    <property type="entry name" value="Mopterin_OxRdtase"/>
</dbReference>
<organism evidence="6 7">
    <name type="scientific">Rhodotorula diobovata</name>
    <dbReference type="NCBI Taxonomy" id="5288"/>
    <lineage>
        <taxon>Eukaryota</taxon>
        <taxon>Fungi</taxon>
        <taxon>Dikarya</taxon>
        <taxon>Basidiomycota</taxon>
        <taxon>Pucciniomycotina</taxon>
        <taxon>Microbotryomycetes</taxon>
        <taxon>Sporidiobolales</taxon>
        <taxon>Sporidiobolaceae</taxon>
        <taxon>Rhodotorula</taxon>
    </lineage>
</organism>
<dbReference type="Gene3D" id="3.40.50.740">
    <property type="match status" value="1"/>
</dbReference>
<sequence length="1001" mass="111070">MPRRKVHDLRHYSQSGDVFESRKSAEVDQIWGERKPFHGDDKPWDVRVDKVLVEPEDQVEKWVQSCCVLCSNGCAIDVAVKDGQVVGLRGREVDRINKGRLGPKGMYGWCSMKAEDRLKVPQIRNPETGELEPATWDEALGLMVKKAKELSDEYTPHSIAFYTSGQLYLEEYHTLALLGKAGFGTLHMDGNTRLCTATAAAAMRESFGCDGQPGSYTDFDHCDTLFMVGHNMAATQTVLWSRILDRLAGPNPPFLIVMDPRCTSVGHAALEHGGIHLPARVGTNLCLLNGILKILLDNEEFHDNDWIAKHTIGIDDLRATVKDYPLERVSEITGVDAELIKRAAEVIGRSKRHVSTCLQGVYQSNQATASACAVNNIHLVKGAIGKEGASVFQFNGQPTAQNNREAGCDGEFPGFRNPSNPAHMQELADRWNMRTLPHWGQPTHIMSLLKFIENGSVKMLWVSGTNPAVSLPELARIRRNLASKDLFVVAQDIFPNETTALADVVLPAAQWAEKTGCGTNVDRCVHLSHQAVKPPGEAWTDMKIFAEFANRMGFKDKDGNPLIPWTDDSEAAFNHWRMTSKGRPCDYSGMSYDKLTGGSGVQWPCNEEHPDGCERLYTDGKFPTTFETVESYGHDLFTGTVISPQQFKAMNPNGRAIIKACHYHPQEEFTSDEYPFRLITGRVVHQFHTRTKTGRSKELEDAAPDVFVQISDEDAEALGAKSGDMILVESACGSLEGPAKVGEIAKGDVFVPFHYGAADQDNNGGKNVRSRAANELTLSAWDFVSKQPTFKGGAVRIKKVDGVQIHSVSGQYKAEQDRAAVYKEKGATDHKKEDHHRHLEDLIGEFDAFSTAVLDKMVELGKIHSDEMELRLGLKLHHKLCSQAVDRMKPLVEKYGEDETQAKTDVKSLVEALFPTHRLGSKQYKVMLDFNGFQTLLSHLIGWLQILAPTLLTLHDEEANKIVLDAAHLFGQVRSWANDHNKVAAPQTLIVPVVMHPDPPH</sequence>
<dbReference type="Pfam" id="PF04879">
    <property type="entry name" value="Molybdop_Fe4S4"/>
    <property type="match status" value="1"/>
</dbReference>
<comment type="caution">
    <text evidence="6">The sequence shown here is derived from an EMBL/GenBank/DDBJ whole genome shotgun (WGS) entry which is preliminary data.</text>
</comment>
<dbReference type="PROSITE" id="PS51669">
    <property type="entry name" value="4FE4S_MOW_BIS_MGD"/>
    <property type="match status" value="1"/>
</dbReference>
<dbReference type="Proteomes" id="UP000311382">
    <property type="component" value="Unassembled WGS sequence"/>
</dbReference>
<dbReference type="Pfam" id="PF01568">
    <property type="entry name" value="Molydop_binding"/>
    <property type="match status" value="1"/>
</dbReference>
<keyword evidence="1" id="KW-0004">4Fe-4S</keyword>
<dbReference type="GO" id="GO:0046872">
    <property type="term" value="F:metal ion binding"/>
    <property type="evidence" value="ECO:0007669"/>
    <property type="project" value="UniProtKB-KW"/>
</dbReference>
<evidence type="ECO:0000259" key="5">
    <source>
        <dbReference type="PROSITE" id="PS51669"/>
    </source>
</evidence>
<dbReference type="EMBL" id="SOZI01000060">
    <property type="protein sequence ID" value="TNY20674.1"/>
    <property type="molecule type" value="Genomic_DNA"/>
</dbReference>
<keyword evidence="2" id="KW-0479">Metal-binding</keyword>
<dbReference type="SUPFAM" id="SSF53706">
    <property type="entry name" value="Formate dehydrogenase/DMSO reductase, domains 1-3"/>
    <property type="match status" value="1"/>
</dbReference>
<dbReference type="InterPro" id="IPR006963">
    <property type="entry name" value="Mopterin_OxRdtase_4Fe-4S_dom"/>
</dbReference>
<dbReference type="CDD" id="cd00508">
    <property type="entry name" value="MopB_CT_Fdh-Nap-like"/>
    <property type="match status" value="1"/>
</dbReference>
<keyword evidence="7" id="KW-1185">Reference proteome</keyword>
<dbReference type="InterPro" id="IPR006657">
    <property type="entry name" value="MoPterin_dinucl-bd_dom"/>
</dbReference>
<dbReference type="AlphaFoldDB" id="A0A5C5FXF6"/>
<accession>A0A5C5FXF6</accession>
<dbReference type="PANTHER" id="PTHR43105">
    <property type="entry name" value="RESPIRATORY NITRATE REDUCTASE"/>
    <property type="match status" value="1"/>
</dbReference>
<evidence type="ECO:0000256" key="2">
    <source>
        <dbReference type="ARBA" id="ARBA00022723"/>
    </source>
</evidence>
<dbReference type="OrthoDB" id="10249365at2759"/>
<reference evidence="6 7" key="1">
    <citation type="submission" date="2019-03" db="EMBL/GenBank/DDBJ databases">
        <title>Rhodosporidium diobovatum UCD-FST 08-225 genome sequencing, assembly, and annotation.</title>
        <authorList>
            <person name="Fakankun I.U."/>
            <person name="Fristensky B."/>
            <person name="Levin D.B."/>
        </authorList>
    </citation>
    <scope>NUCLEOTIDE SEQUENCE [LARGE SCALE GENOMIC DNA]</scope>
    <source>
        <strain evidence="6 7">UCD-FST 08-225</strain>
    </source>
</reference>
<dbReference type="Gene3D" id="2.40.40.20">
    <property type="match status" value="1"/>
</dbReference>
<dbReference type="GO" id="GO:0051539">
    <property type="term" value="F:4 iron, 4 sulfur cluster binding"/>
    <property type="evidence" value="ECO:0007669"/>
    <property type="project" value="UniProtKB-KW"/>
</dbReference>
<dbReference type="InterPro" id="IPR009010">
    <property type="entry name" value="Asp_de-COase-like_dom_sf"/>
</dbReference>
<gene>
    <name evidence="6" type="ORF">DMC30DRAFT_416719</name>
</gene>
<dbReference type="SMART" id="SM00926">
    <property type="entry name" value="Molybdop_Fe4S4"/>
    <property type="match status" value="1"/>
</dbReference>
<keyword evidence="4" id="KW-0411">Iron-sulfur</keyword>
<name>A0A5C5FXF6_9BASI</name>